<dbReference type="SUPFAM" id="SSF53335">
    <property type="entry name" value="S-adenosyl-L-methionine-dependent methyltransferases"/>
    <property type="match status" value="1"/>
</dbReference>
<dbReference type="EMBL" id="LACI01000774">
    <property type="protein sequence ID" value="KJU86022.1"/>
    <property type="molecule type" value="Genomic_DNA"/>
</dbReference>
<keyword evidence="2" id="KW-1185">Reference proteome</keyword>
<dbReference type="NCBIfam" id="TIGR04474">
    <property type="entry name" value="tcm_partner"/>
    <property type="match status" value="1"/>
</dbReference>
<dbReference type="Proteomes" id="UP000033423">
    <property type="component" value="Unassembled WGS sequence"/>
</dbReference>
<evidence type="ECO:0000313" key="2">
    <source>
        <dbReference type="Proteomes" id="UP000033423"/>
    </source>
</evidence>
<evidence type="ECO:0000313" key="1">
    <source>
        <dbReference type="EMBL" id="KJU86022.1"/>
    </source>
</evidence>
<gene>
    <name evidence="1" type="ORF">MBAV_001790</name>
</gene>
<dbReference type="InterPro" id="IPR031009">
    <property type="entry name" value="Tcm_partner"/>
</dbReference>
<evidence type="ECO:0008006" key="3">
    <source>
        <dbReference type="Google" id="ProtNLM"/>
    </source>
</evidence>
<organism evidence="1 2">
    <name type="scientific">Candidatus Magnetobacterium bavaricum</name>
    <dbReference type="NCBI Taxonomy" id="29290"/>
    <lineage>
        <taxon>Bacteria</taxon>
        <taxon>Pseudomonadati</taxon>
        <taxon>Nitrospirota</taxon>
        <taxon>Thermodesulfovibrionia</taxon>
        <taxon>Thermodesulfovibrionales</taxon>
        <taxon>Candidatus Magnetobacteriaceae</taxon>
        <taxon>Candidatus Magnetobacterium</taxon>
    </lineage>
</organism>
<sequence>MKLDKIGLWSEIKLDIIKKYAIAYVNIMKTQSRWCKGFVYIDAFAGAGKHISKHTGKMVSGSPLNALEVNPPFTEYHFIDLDKERADVFKDIEKENPNVHAYCGDCNEILVNDIFPNLPYESFKRALCLLDPYGLHLKWETIKFAAEIKTIDLFINFPTMDINRNILRRDLSKVKPDDIERMNAFWGSEDWKSLMYIEMKTLFGDTQETRIKDYQVLADNFCERLKQGGFDYVAKPLLMRNKINGPLYHLCFATQNAAAKNIVKDIFNRSTKITK</sequence>
<dbReference type="InterPro" id="IPR029063">
    <property type="entry name" value="SAM-dependent_MTases_sf"/>
</dbReference>
<reference evidence="1 2" key="1">
    <citation type="submission" date="2015-02" db="EMBL/GenBank/DDBJ databases">
        <title>Single-cell genomics of uncultivated deep-branching MTB reveals a conserved set of magnetosome genes.</title>
        <authorList>
            <person name="Kolinko S."/>
            <person name="Richter M."/>
            <person name="Glockner F.O."/>
            <person name="Brachmann A."/>
            <person name="Schuler D."/>
        </authorList>
    </citation>
    <scope>NUCLEOTIDE SEQUENCE [LARGE SCALE GENOMIC DNA]</scope>
    <source>
        <strain evidence="1">TM-1</strain>
    </source>
</reference>
<dbReference type="AlphaFoldDB" id="A0A0F3GVY5"/>
<name>A0A0F3GVY5_9BACT</name>
<proteinExistence type="predicted"/>
<protein>
    <recommendedName>
        <fullName evidence="3">Three-Cys-motif partner protein TcmP</fullName>
    </recommendedName>
</protein>
<accession>A0A0F3GVY5</accession>
<comment type="caution">
    <text evidence="1">The sequence shown here is derived from an EMBL/GenBank/DDBJ whole genome shotgun (WGS) entry which is preliminary data.</text>
</comment>